<evidence type="ECO:0000256" key="2">
    <source>
        <dbReference type="RuleBase" id="RU000461"/>
    </source>
</evidence>
<dbReference type="InterPro" id="IPR001128">
    <property type="entry name" value="Cyt_P450"/>
</dbReference>
<dbReference type="Gene3D" id="1.10.630.10">
    <property type="entry name" value="Cytochrome P450"/>
    <property type="match status" value="1"/>
</dbReference>
<evidence type="ECO:0000256" key="1">
    <source>
        <dbReference type="ARBA" id="ARBA00010617"/>
    </source>
</evidence>
<gene>
    <name evidence="3" type="ORF">GCM10022255_038850</name>
</gene>
<accession>A0ABP8D9U2</accession>
<reference evidence="4" key="1">
    <citation type="journal article" date="2019" name="Int. J. Syst. Evol. Microbiol.">
        <title>The Global Catalogue of Microorganisms (GCM) 10K type strain sequencing project: providing services to taxonomists for standard genome sequencing and annotation.</title>
        <authorList>
            <consortium name="The Broad Institute Genomics Platform"/>
            <consortium name="The Broad Institute Genome Sequencing Center for Infectious Disease"/>
            <person name="Wu L."/>
            <person name="Ma J."/>
        </authorList>
    </citation>
    <scope>NUCLEOTIDE SEQUENCE [LARGE SCALE GENOMIC DNA]</scope>
    <source>
        <strain evidence="4">JCM 17441</strain>
    </source>
</reference>
<dbReference type="Proteomes" id="UP001500620">
    <property type="component" value="Unassembled WGS sequence"/>
</dbReference>
<dbReference type="InterPro" id="IPR036396">
    <property type="entry name" value="Cyt_P450_sf"/>
</dbReference>
<sequence length="403" mass="44166">MPTLTLDDLHAWLEQRRRDGQVTYDPQQRTVAVLGHPETLAVLGDAATYSSDLDELTPDQEDFELFQRGNFVRMDPPRHDMLRRLAGQAFTPRVVANLEPRIVEVTEGLLEARRGERGFDLIEDLAYPLPVIVIAELLGIPAEDRPLFRSWADRLFERDDAGPDESLPQLANEEAVAALAPAIREMNAYLLAHIRARRAAPGDDLTSRLVQAEADGARLSDEEIVGFVGLLLLAGHITTTATLGNTVLCLDEHPSAGADVRADPALLPGAIEEVIRLRTPFPRLVRRATADTELAGVGIPAGALVVPWLAAANRDERVFAEPDRFDPRRTPNPHLGFGHGLHFCLGAPLARLEARVAMGILLHRYADIAVDRARPASFRNPWVMVSPTSLPVAVTPADSMVGR</sequence>
<dbReference type="PROSITE" id="PS00086">
    <property type="entry name" value="CYTOCHROME_P450"/>
    <property type="match status" value="1"/>
</dbReference>
<dbReference type="InterPro" id="IPR017972">
    <property type="entry name" value="Cyt_P450_CS"/>
</dbReference>
<dbReference type="PANTHER" id="PTHR46696">
    <property type="entry name" value="P450, PUTATIVE (EUROFUNG)-RELATED"/>
    <property type="match status" value="1"/>
</dbReference>
<evidence type="ECO:0000313" key="4">
    <source>
        <dbReference type="Proteomes" id="UP001500620"/>
    </source>
</evidence>
<dbReference type="RefSeq" id="WP_345128477.1">
    <property type="nucleotide sequence ID" value="NZ_BAABAT010000009.1"/>
</dbReference>
<dbReference type="EMBL" id="BAABAT010000009">
    <property type="protein sequence ID" value="GAA4250411.1"/>
    <property type="molecule type" value="Genomic_DNA"/>
</dbReference>
<proteinExistence type="inferred from homology"/>
<keyword evidence="2" id="KW-0349">Heme</keyword>
<dbReference type="InterPro" id="IPR002397">
    <property type="entry name" value="Cyt_P450_B"/>
</dbReference>
<keyword evidence="4" id="KW-1185">Reference proteome</keyword>
<dbReference type="PANTHER" id="PTHR46696:SF1">
    <property type="entry name" value="CYTOCHROME P450 YJIB-RELATED"/>
    <property type="match status" value="1"/>
</dbReference>
<keyword evidence="2" id="KW-0560">Oxidoreductase</keyword>
<dbReference type="SUPFAM" id="SSF48264">
    <property type="entry name" value="Cytochrome P450"/>
    <property type="match status" value="1"/>
</dbReference>
<dbReference type="PRINTS" id="PR00359">
    <property type="entry name" value="BP450"/>
</dbReference>
<evidence type="ECO:0000313" key="3">
    <source>
        <dbReference type="EMBL" id="GAA4250411.1"/>
    </source>
</evidence>
<dbReference type="CDD" id="cd11032">
    <property type="entry name" value="P450_EryK-like"/>
    <property type="match status" value="1"/>
</dbReference>
<name>A0ABP8D9U2_9ACTN</name>
<protein>
    <submittedName>
        <fullName evidence="3">Cytochrome P450</fullName>
    </submittedName>
</protein>
<organism evidence="3 4">
    <name type="scientific">Dactylosporangium darangshiense</name>
    <dbReference type="NCBI Taxonomy" id="579108"/>
    <lineage>
        <taxon>Bacteria</taxon>
        <taxon>Bacillati</taxon>
        <taxon>Actinomycetota</taxon>
        <taxon>Actinomycetes</taxon>
        <taxon>Micromonosporales</taxon>
        <taxon>Micromonosporaceae</taxon>
        <taxon>Dactylosporangium</taxon>
    </lineage>
</organism>
<comment type="caution">
    <text evidence="3">The sequence shown here is derived from an EMBL/GenBank/DDBJ whole genome shotgun (WGS) entry which is preliminary data.</text>
</comment>
<keyword evidence="2" id="KW-0503">Monooxygenase</keyword>
<dbReference type="Pfam" id="PF00067">
    <property type="entry name" value="p450"/>
    <property type="match status" value="1"/>
</dbReference>
<keyword evidence="2" id="KW-0408">Iron</keyword>
<keyword evidence="2" id="KW-0479">Metal-binding</keyword>
<comment type="similarity">
    <text evidence="1 2">Belongs to the cytochrome P450 family.</text>
</comment>